<organism evidence="4 5">
    <name type="scientific">Pararobbsia silviterrae</name>
    <dbReference type="NCBI Taxonomy" id="1792498"/>
    <lineage>
        <taxon>Bacteria</taxon>
        <taxon>Pseudomonadati</taxon>
        <taxon>Pseudomonadota</taxon>
        <taxon>Betaproteobacteria</taxon>
        <taxon>Burkholderiales</taxon>
        <taxon>Burkholderiaceae</taxon>
        <taxon>Pararobbsia</taxon>
    </lineage>
</organism>
<reference evidence="4 5" key="1">
    <citation type="submission" date="2018-10" db="EMBL/GenBank/DDBJ databases">
        <title>Robbsia sp. DHC34, isolated from soil.</title>
        <authorList>
            <person name="Gao Z.-H."/>
            <person name="Qiu L.-H."/>
        </authorList>
    </citation>
    <scope>NUCLEOTIDE SEQUENCE [LARGE SCALE GENOMIC DNA]</scope>
    <source>
        <strain evidence="4 5">DHC34</strain>
    </source>
</reference>
<dbReference type="SUPFAM" id="SSF53756">
    <property type="entry name" value="UDP-Glycosyltransferase/glycogen phosphorylase"/>
    <property type="match status" value="1"/>
</dbReference>
<feature type="repeat" description="TPR" evidence="3">
    <location>
        <begin position="192"/>
        <end position="225"/>
    </location>
</feature>
<dbReference type="PROSITE" id="PS50293">
    <property type="entry name" value="TPR_REGION"/>
    <property type="match status" value="1"/>
</dbReference>
<dbReference type="SMART" id="SM00028">
    <property type="entry name" value="TPR"/>
    <property type="match status" value="7"/>
</dbReference>
<dbReference type="SUPFAM" id="SSF48452">
    <property type="entry name" value="TPR-like"/>
    <property type="match status" value="2"/>
</dbReference>
<dbReference type="InterPro" id="IPR011990">
    <property type="entry name" value="TPR-like_helical_dom_sf"/>
</dbReference>
<dbReference type="Gene3D" id="1.25.40.10">
    <property type="entry name" value="Tetratricopeptide repeat domain"/>
    <property type="match status" value="3"/>
</dbReference>
<comment type="caution">
    <text evidence="4">The sequence shown here is derived from an EMBL/GenBank/DDBJ whole genome shotgun (WGS) entry which is preliminary data.</text>
</comment>
<evidence type="ECO:0000256" key="2">
    <source>
        <dbReference type="ARBA" id="ARBA00022803"/>
    </source>
</evidence>
<dbReference type="PANTHER" id="PTHR44858:SF1">
    <property type="entry name" value="UDP-N-ACETYLGLUCOSAMINE--PEPTIDE N-ACETYLGLUCOSAMINYLTRANSFERASE SPINDLY-RELATED"/>
    <property type="match status" value="1"/>
</dbReference>
<feature type="repeat" description="TPR" evidence="3">
    <location>
        <begin position="328"/>
        <end position="361"/>
    </location>
</feature>
<evidence type="ECO:0000313" key="5">
    <source>
        <dbReference type="Proteomes" id="UP000270342"/>
    </source>
</evidence>
<accession>A0A494XFM3</accession>
<dbReference type="InterPro" id="IPR002201">
    <property type="entry name" value="Glyco_trans_9"/>
</dbReference>
<sequence length="707" mass="78483">MSAYAQRQALWHFYLVESNSKEFEKPVRVRRRSCDRRCTRPSISPQDAARAATVWTSGRLPEYEQPHRYRRGSSKPHTFAISNTCREPMDNGDQFAFADCCPMSEGSARRTESSAHTEPTPHDAREALEEALRLHTQGDFDAAQVRYDALLARQPDHLEAAQLSGLCLLTAGHAERAAARFRRAIELDPRRPIAHVKLGLALKMLGQVEDALIAFDRALAIDPRYFEAWMERGITQAALDRPVNALACFDHAISIEPAHPGAMSNRGDTLRRLGRIEEALACFDHALAIDPGNVDVLLNRSTALRDARRNLEALDCVERILAIDPSNTAALNNQGNARVNLRRYDDAIESFTRAIDLDPGFAGAWINLANTLVTIGRHDEARVASDRALALAPNWPSALWNAGLHDLRTGRYATGWERYEARWQMSGFSLRRYKDIPLWLGKEDLRGKRILLWHEQGLGDTIHFCRYAIMVAALGARVVLEVQASLKTLIASSFKGMIDVVAHGDRVPSFDFATPLMSLPLAFATTASTIPFAPSYLKADPVRIEAWRARLGPMRARRRIGIACAGNPKHKGDAHRSVDLGLLVPLAQYGELIIVQKDRRRGDQATLDAHPGIVNVGPSLGDFSDTAALVAQLDLVISVDTSLAHLAGALGKPVWVLLPPHSDWRWELGRDDNPWYPSARLFRQRTVGAWGELVTRVCDALAALDAE</sequence>
<dbReference type="Pfam" id="PF13432">
    <property type="entry name" value="TPR_16"/>
    <property type="match status" value="2"/>
</dbReference>
<keyword evidence="5" id="KW-1185">Reference proteome</keyword>
<protein>
    <submittedName>
        <fullName evidence="4">Tetratricopeptide repeat protein</fullName>
    </submittedName>
</protein>
<dbReference type="InterPro" id="IPR013105">
    <property type="entry name" value="TPR_2"/>
</dbReference>
<dbReference type="PROSITE" id="PS50005">
    <property type="entry name" value="TPR"/>
    <property type="match status" value="5"/>
</dbReference>
<dbReference type="Gene3D" id="3.40.50.2000">
    <property type="entry name" value="Glycogen Phosphorylase B"/>
    <property type="match status" value="1"/>
</dbReference>
<dbReference type="InterPro" id="IPR050498">
    <property type="entry name" value="Ycf3"/>
</dbReference>
<keyword evidence="1" id="KW-0677">Repeat</keyword>
<evidence type="ECO:0000256" key="1">
    <source>
        <dbReference type="ARBA" id="ARBA00022737"/>
    </source>
</evidence>
<dbReference type="EMBL" id="RBZU01000010">
    <property type="protein sequence ID" value="RKP49587.1"/>
    <property type="molecule type" value="Genomic_DNA"/>
</dbReference>
<proteinExistence type="predicted"/>
<evidence type="ECO:0000313" key="4">
    <source>
        <dbReference type="EMBL" id="RKP49587.1"/>
    </source>
</evidence>
<evidence type="ECO:0000256" key="3">
    <source>
        <dbReference type="PROSITE-ProRule" id="PRU00339"/>
    </source>
</evidence>
<feature type="repeat" description="TPR" evidence="3">
    <location>
        <begin position="260"/>
        <end position="293"/>
    </location>
</feature>
<dbReference type="GO" id="GO:0016757">
    <property type="term" value="F:glycosyltransferase activity"/>
    <property type="evidence" value="ECO:0007669"/>
    <property type="project" value="InterPro"/>
</dbReference>
<feature type="repeat" description="TPR" evidence="3">
    <location>
        <begin position="158"/>
        <end position="191"/>
    </location>
</feature>
<feature type="repeat" description="TPR" evidence="3">
    <location>
        <begin position="362"/>
        <end position="395"/>
    </location>
</feature>
<name>A0A494XFM3_9BURK</name>
<keyword evidence="2 3" id="KW-0802">TPR repeat</keyword>
<dbReference type="Pfam" id="PF01075">
    <property type="entry name" value="Glyco_transf_9"/>
    <property type="match status" value="1"/>
</dbReference>
<dbReference type="PANTHER" id="PTHR44858">
    <property type="entry name" value="TETRATRICOPEPTIDE REPEAT PROTEIN 6"/>
    <property type="match status" value="1"/>
</dbReference>
<dbReference type="Proteomes" id="UP000270342">
    <property type="component" value="Unassembled WGS sequence"/>
</dbReference>
<gene>
    <name evidence="4" type="ORF">D7S86_20015</name>
</gene>
<dbReference type="InterPro" id="IPR019734">
    <property type="entry name" value="TPR_rpt"/>
</dbReference>
<dbReference type="AlphaFoldDB" id="A0A494XFM3"/>
<dbReference type="Pfam" id="PF07719">
    <property type="entry name" value="TPR_2"/>
    <property type="match status" value="1"/>
</dbReference>